<protein>
    <submittedName>
        <fullName evidence="2">Uncharacterized protein</fullName>
    </submittedName>
</protein>
<keyword evidence="3" id="KW-1185">Reference proteome</keyword>
<reference evidence="2 3" key="1">
    <citation type="submission" date="2024-04" db="EMBL/GenBank/DDBJ databases">
        <authorList>
            <person name="Fracassetti M."/>
        </authorList>
    </citation>
    <scope>NUCLEOTIDE SEQUENCE [LARGE SCALE GENOMIC DNA]</scope>
</reference>
<sequence length="126" mass="14495">MESSFPSFQFFFFSRRCCIFPSPTYSPLHRHSQEINFGHRPLPRLLQRVVQDPDDETPPTSTLLPLRPFPAVAALLQRSPPPPPPLSLLLRRRGPRHQPPSPPPAVAQLTWQQLHRHIKIRDGDTE</sequence>
<accession>A0AAV2EZY4</accession>
<name>A0AAV2EZY4_9ROSI</name>
<evidence type="ECO:0000313" key="3">
    <source>
        <dbReference type="Proteomes" id="UP001497516"/>
    </source>
</evidence>
<dbReference type="Proteomes" id="UP001497516">
    <property type="component" value="Chromosome 6"/>
</dbReference>
<evidence type="ECO:0000313" key="2">
    <source>
        <dbReference type="EMBL" id="CAL1391541.1"/>
    </source>
</evidence>
<feature type="region of interest" description="Disordered" evidence="1">
    <location>
        <begin position="75"/>
        <end position="110"/>
    </location>
</feature>
<evidence type="ECO:0000256" key="1">
    <source>
        <dbReference type="SAM" id="MobiDB-lite"/>
    </source>
</evidence>
<dbReference type="AlphaFoldDB" id="A0AAV2EZY4"/>
<gene>
    <name evidence="2" type="ORF">LTRI10_LOCUS32256</name>
</gene>
<proteinExistence type="predicted"/>
<dbReference type="EMBL" id="OZ034819">
    <property type="protein sequence ID" value="CAL1391541.1"/>
    <property type="molecule type" value="Genomic_DNA"/>
</dbReference>
<organism evidence="2 3">
    <name type="scientific">Linum trigynum</name>
    <dbReference type="NCBI Taxonomy" id="586398"/>
    <lineage>
        <taxon>Eukaryota</taxon>
        <taxon>Viridiplantae</taxon>
        <taxon>Streptophyta</taxon>
        <taxon>Embryophyta</taxon>
        <taxon>Tracheophyta</taxon>
        <taxon>Spermatophyta</taxon>
        <taxon>Magnoliopsida</taxon>
        <taxon>eudicotyledons</taxon>
        <taxon>Gunneridae</taxon>
        <taxon>Pentapetalae</taxon>
        <taxon>rosids</taxon>
        <taxon>fabids</taxon>
        <taxon>Malpighiales</taxon>
        <taxon>Linaceae</taxon>
        <taxon>Linum</taxon>
    </lineage>
</organism>